<dbReference type="Proteomes" id="UP000233387">
    <property type="component" value="Unassembled WGS sequence"/>
</dbReference>
<sequence length="96" mass="11925">MKIFFDKYSHGGYGSTLLDPRWKRKRLEIIERDNYRCIICKSDKFLEVHHRQYHFSKSKNSFKYPWEYPSHLMITLCRRCHQKGHRLYKVPIKYIE</sequence>
<reference evidence="1 2" key="1">
    <citation type="submission" date="2017-06" db="EMBL/GenBank/DDBJ databases">
        <title>Raineya orbicola gen. nov., sp. nov. a slightly thermophilic bacterium of the phylum Bacteroidetes and the description of Raineyaceae fam. nov.</title>
        <authorList>
            <person name="Albuquerque L."/>
            <person name="Polonia A.R.M."/>
            <person name="Barroso C."/>
            <person name="Froufe H.J.C."/>
            <person name="Lage O."/>
            <person name="Lobo-Da-Cunha A."/>
            <person name="Egas C."/>
            <person name="Da Costa M.S."/>
        </authorList>
    </citation>
    <scope>NUCLEOTIDE SEQUENCE [LARGE SCALE GENOMIC DNA]</scope>
    <source>
        <strain evidence="1 2">SPSPC-11</strain>
    </source>
</reference>
<comment type="caution">
    <text evidence="1">The sequence shown here is derived from an EMBL/GenBank/DDBJ whole genome shotgun (WGS) entry which is preliminary data.</text>
</comment>
<dbReference type="AlphaFoldDB" id="A0A2N3I9A0"/>
<keyword evidence="2" id="KW-1185">Reference proteome</keyword>
<evidence type="ECO:0000313" key="2">
    <source>
        <dbReference type="Proteomes" id="UP000233387"/>
    </source>
</evidence>
<gene>
    <name evidence="1" type="ORF">Rain11_2218</name>
</gene>
<name>A0A2N3I9A0_9BACT</name>
<protein>
    <recommendedName>
        <fullName evidence="3">HNH endonuclease</fullName>
    </recommendedName>
</protein>
<organism evidence="1 2">
    <name type="scientific">Raineya orbicola</name>
    <dbReference type="NCBI Taxonomy" id="2016530"/>
    <lineage>
        <taxon>Bacteria</taxon>
        <taxon>Pseudomonadati</taxon>
        <taxon>Bacteroidota</taxon>
        <taxon>Cytophagia</taxon>
        <taxon>Cytophagales</taxon>
        <taxon>Raineyaceae</taxon>
        <taxon>Raineya</taxon>
    </lineage>
</organism>
<proteinExistence type="predicted"/>
<dbReference type="OrthoDB" id="6624755at2"/>
<evidence type="ECO:0000313" key="1">
    <source>
        <dbReference type="EMBL" id="PKQ66877.1"/>
    </source>
</evidence>
<accession>A0A2N3I9A0</accession>
<evidence type="ECO:0008006" key="3">
    <source>
        <dbReference type="Google" id="ProtNLM"/>
    </source>
</evidence>
<dbReference type="EMBL" id="NKXO01000040">
    <property type="protein sequence ID" value="PKQ66877.1"/>
    <property type="molecule type" value="Genomic_DNA"/>
</dbReference>